<evidence type="ECO:0000259" key="2">
    <source>
        <dbReference type="Pfam" id="PF01551"/>
    </source>
</evidence>
<keyword evidence="1" id="KW-0732">Signal</keyword>
<dbReference type="AlphaFoldDB" id="A0A841KF40"/>
<dbReference type="PANTHER" id="PTHR21666:SF285">
    <property type="entry name" value="M23 FAMILY METALLOPEPTIDASE"/>
    <property type="match status" value="1"/>
</dbReference>
<dbReference type="Proteomes" id="UP000560000">
    <property type="component" value="Unassembled WGS sequence"/>
</dbReference>
<dbReference type="InterPro" id="IPR050570">
    <property type="entry name" value="Cell_wall_metabolism_enzyme"/>
</dbReference>
<feature type="signal peptide" evidence="1">
    <location>
        <begin position="1"/>
        <end position="21"/>
    </location>
</feature>
<dbReference type="CDD" id="cd12797">
    <property type="entry name" value="M23_peptidase"/>
    <property type="match status" value="1"/>
</dbReference>
<organism evidence="3 4">
    <name type="scientific">Oleiagrimonas soli</name>
    <dbReference type="NCBI Taxonomy" id="1543381"/>
    <lineage>
        <taxon>Bacteria</taxon>
        <taxon>Pseudomonadati</taxon>
        <taxon>Pseudomonadota</taxon>
        <taxon>Gammaproteobacteria</taxon>
        <taxon>Lysobacterales</taxon>
        <taxon>Rhodanobacteraceae</taxon>
        <taxon>Oleiagrimonas</taxon>
    </lineage>
</organism>
<dbReference type="Pfam" id="PF01551">
    <property type="entry name" value="Peptidase_M23"/>
    <property type="match status" value="1"/>
</dbReference>
<dbReference type="GO" id="GO:0004222">
    <property type="term" value="F:metalloendopeptidase activity"/>
    <property type="evidence" value="ECO:0007669"/>
    <property type="project" value="TreeGrafter"/>
</dbReference>
<name>A0A841KF40_9GAMM</name>
<feature type="chain" id="PRO_5032703205" evidence="1">
    <location>
        <begin position="22"/>
        <end position="286"/>
    </location>
</feature>
<keyword evidence="3" id="KW-0378">Hydrolase</keyword>
<evidence type="ECO:0000313" key="4">
    <source>
        <dbReference type="Proteomes" id="UP000560000"/>
    </source>
</evidence>
<evidence type="ECO:0000313" key="3">
    <source>
        <dbReference type="EMBL" id="MBB6183605.1"/>
    </source>
</evidence>
<evidence type="ECO:0000256" key="1">
    <source>
        <dbReference type="SAM" id="SignalP"/>
    </source>
</evidence>
<proteinExistence type="predicted"/>
<dbReference type="EMBL" id="JACHET010000001">
    <property type="protein sequence ID" value="MBB6183605.1"/>
    <property type="molecule type" value="Genomic_DNA"/>
</dbReference>
<dbReference type="InterPro" id="IPR016047">
    <property type="entry name" value="M23ase_b-sheet_dom"/>
</dbReference>
<dbReference type="Gene3D" id="2.70.70.10">
    <property type="entry name" value="Glucose Permease (Domain IIA)"/>
    <property type="match status" value="1"/>
</dbReference>
<sequence>MRLRHLLAASALLLPLPQARAAVLQLPREVPQGGLVIGRAPAACRVSYDGRDLRVGADGRFAFGVGRDAEGPLQVRSACPGHPPQVQHIAVRSRTWPTERVNGVPPKTVRPPPAIAARMARERKLVAAARTRNDAREDFEEGFVWPVHGRISGRFGSQRIYNGVPRAPHSGVDIAVPRGTPVKAPAAGIVTLAKRLYLSGNTVIIDHGFGVSSVMLHMDKLDVTPGQRVRQGQIVGLSGMTGRATGPHVHWGMNWFGVRLDPRMVAREHPANTHRQARRKSAQTAD</sequence>
<dbReference type="FunFam" id="2.70.70.10:FF:000019">
    <property type="entry name" value="M23 family peptidase"/>
    <property type="match status" value="1"/>
</dbReference>
<reference evidence="3 4" key="1">
    <citation type="submission" date="2020-08" db="EMBL/GenBank/DDBJ databases">
        <title>Genomic Encyclopedia of Type Strains, Phase IV (KMG-IV): sequencing the most valuable type-strain genomes for metagenomic binning, comparative biology and taxonomic classification.</title>
        <authorList>
            <person name="Goeker M."/>
        </authorList>
    </citation>
    <scope>NUCLEOTIDE SEQUENCE [LARGE SCALE GENOMIC DNA]</scope>
    <source>
        <strain evidence="3 4">DSM 107085</strain>
    </source>
</reference>
<dbReference type="SUPFAM" id="SSF51261">
    <property type="entry name" value="Duplicated hybrid motif"/>
    <property type="match status" value="1"/>
</dbReference>
<comment type="caution">
    <text evidence="3">The sequence shown here is derived from an EMBL/GenBank/DDBJ whole genome shotgun (WGS) entry which is preliminary data.</text>
</comment>
<feature type="domain" description="M23ase beta-sheet core" evidence="2">
    <location>
        <begin position="168"/>
        <end position="262"/>
    </location>
</feature>
<dbReference type="InterPro" id="IPR011055">
    <property type="entry name" value="Dup_hybrid_motif"/>
</dbReference>
<accession>A0A841KF40</accession>
<gene>
    <name evidence="3" type="ORF">HNQ86_000950</name>
</gene>
<protein>
    <submittedName>
        <fullName evidence="3">Murein DD-endopeptidase MepM/ murein hydrolase activator NlpD</fullName>
    </submittedName>
</protein>
<dbReference type="PANTHER" id="PTHR21666">
    <property type="entry name" value="PEPTIDASE-RELATED"/>
    <property type="match status" value="1"/>
</dbReference>